<reference evidence="2" key="1">
    <citation type="journal article" date="2024" name="Proc. Natl. Acad. Sci. U.S.A.">
        <title>Extraordinary preservation of gene collinearity over three hundred million years revealed in homosporous lycophytes.</title>
        <authorList>
            <person name="Li C."/>
            <person name="Wickell D."/>
            <person name="Kuo L.Y."/>
            <person name="Chen X."/>
            <person name="Nie B."/>
            <person name="Liao X."/>
            <person name="Peng D."/>
            <person name="Ji J."/>
            <person name="Jenkins J."/>
            <person name="Williams M."/>
            <person name="Shu S."/>
            <person name="Plott C."/>
            <person name="Barry K."/>
            <person name="Rajasekar S."/>
            <person name="Grimwood J."/>
            <person name="Han X."/>
            <person name="Sun S."/>
            <person name="Hou Z."/>
            <person name="He W."/>
            <person name="Dai G."/>
            <person name="Sun C."/>
            <person name="Schmutz J."/>
            <person name="Leebens-Mack J.H."/>
            <person name="Li F.W."/>
            <person name="Wang L."/>
        </authorList>
    </citation>
    <scope>NUCLEOTIDE SEQUENCE [LARGE SCALE GENOMIC DNA]</scope>
    <source>
        <strain evidence="2">cv. PW_Plant_1</strain>
    </source>
</reference>
<organism evidence="1 2">
    <name type="scientific">Diphasiastrum complanatum</name>
    <name type="common">Issler's clubmoss</name>
    <name type="synonym">Lycopodium complanatum</name>
    <dbReference type="NCBI Taxonomy" id="34168"/>
    <lineage>
        <taxon>Eukaryota</taxon>
        <taxon>Viridiplantae</taxon>
        <taxon>Streptophyta</taxon>
        <taxon>Embryophyta</taxon>
        <taxon>Tracheophyta</taxon>
        <taxon>Lycopodiopsida</taxon>
        <taxon>Lycopodiales</taxon>
        <taxon>Lycopodiaceae</taxon>
        <taxon>Lycopodioideae</taxon>
        <taxon>Diphasiastrum</taxon>
    </lineage>
</organism>
<gene>
    <name evidence="1" type="ORF">O6H91_07G001500</name>
</gene>
<keyword evidence="2" id="KW-1185">Reference proteome</keyword>
<sequence length="459" mass="50541">MEVQGSGEEAVVNSTSYHVSSGQLPPKSPSNMLDSGSGSYMGWNGFLSRGTSSGYKRHQRTPSASFLPQIQQICWLEDVLDSEGSARKNSHRRSSSDTDAFYGNREQGGKDDDSGKSLSSRQSEQSSDIDRLDEDNLMSMFSVIEPTQQQQAQQNGRTGFPGSSLECWTTEKKVPVSVNSENTSTPSDSNSFNEASYEENRPPGLDRVKSEPEVESLDESEDSQKNASQANQTNVTAEAKVNGEVDPKRAKRILANRQSAQRSRVRKLQYIAELERSVTTLQSEVSMLTPQLAFLDHQRAVLNVENNAIKQRIAGLAQEKRFKDAHNEALTKEVHGLRQLIQQQQQNHLLSGYQQDPANALQMQQNSGKLELALPREVEEKAFAADSYFGYLKMGADCSNGAAAAPAMQLNTNDPLSLSANNILSSSICMELGSVQNIDPVQRLEGTRPSPLQFMLQNS</sequence>
<comment type="caution">
    <text evidence="1">The sequence shown here is derived from an EMBL/GenBank/DDBJ whole genome shotgun (WGS) entry which is preliminary data.</text>
</comment>
<proteinExistence type="predicted"/>
<dbReference type="Proteomes" id="UP001162992">
    <property type="component" value="Chromosome 7"/>
</dbReference>
<protein>
    <submittedName>
        <fullName evidence="1">Uncharacterized protein</fullName>
    </submittedName>
</protein>
<evidence type="ECO:0000313" key="1">
    <source>
        <dbReference type="EMBL" id="KAJ7548186.1"/>
    </source>
</evidence>
<accession>A0ACC2D1P3</accession>
<dbReference type="EMBL" id="CM055098">
    <property type="protein sequence ID" value="KAJ7548186.1"/>
    <property type="molecule type" value="Genomic_DNA"/>
</dbReference>
<name>A0ACC2D1P3_DIPCM</name>
<evidence type="ECO:0000313" key="2">
    <source>
        <dbReference type="Proteomes" id="UP001162992"/>
    </source>
</evidence>